<sequence>MKLLVLRDKKPGHFNQAEGVARAIGRMAPIEVARLDIRPSWFAHDDIRKLIMRRWGRDPVYWLKAMYHVDPSMLEPPDAIIGSGRPTICAGIFLKRIFKVPFLYSGQIGGYDTREVDLQLVASPRSAGNPRSAWVLIPNIVDPDALPPARPLRTVEDLRGAEIALLVGGTAYRKEYPLNEWQGLARLVGEVAERYGVRWRVTTSRRTPDEAADLLAGLAAQGRIAEFIDFRRAGVGSAGDLFRADAIVVTEDSMSMLAEGLSARRPVIGLRSAVVQDGYANEAIAAMAAGPSLAILPLASVSAEQFARTLTGLTIPTTDARDRICAAVAPILGLSAPHAVQARQTAS</sequence>
<dbReference type="EMBL" id="JALKCH010000004">
    <property type="protein sequence ID" value="MCK0196769.1"/>
    <property type="molecule type" value="Genomic_DNA"/>
</dbReference>
<name>A0ABT0D9Y8_9HYPH</name>
<evidence type="ECO:0000313" key="2">
    <source>
        <dbReference type="Proteomes" id="UP001203284"/>
    </source>
</evidence>
<proteinExistence type="predicted"/>
<organism evidence="1 2">
    <name type="scientific">Ancylobacter crimeensis</name>
    <dbReference type="NCBI Taxonomy" id="2579147"/>
    <lineage>
        <taxon>Bacteria</taxon>
        <taxon>Pseudomonadati</taxon>
        <taxon>Pseudomonadota</taxon>
        <taxon>Alphaproteobacteria</taxon>
        <taxon>Hyphomicrobiales</taxon>
        <taxon>Xanthobacteraceae</taxon>
        <taxon>Ancylobacter</taxon>
    </lineage>
</organism>
<protein>
    <submittedName>
        <fullName evidence="1">Mitochondrial fission ELM1 family protein</fullName>
    </submittedName>
</protein>
<gene>
    <name evidence="1" type="ORF">MWN34_07560</name>
</gene>
<dbReference type="RefSeq" id="WP_247028160.1">
    <property type="nucleotide sequence ID" value="NZ_JALKCH010000004.1"/>
</dbReference>
<comment type="caution">
    <text evidence="1">The sequence shown here is derived from an EMBL/GenBank/DDBJ whole genome shotgun (WGS) entry which is preliminary data.</text>
</comment>
<dbReference type="Pfam" id="PF06258">
    <property type="entry name" value="Mito_fiss_Elm1"/>
    <property type="match status" value="1"/>
</dbReference>
<keyword evidence="2" id="KW-1185">Reference proteome</keyword>
<evidence type="ECO:0000313" key="1">
    <source>
        <dbReference type="EMBL" id="MCK0196769.1"/>
    </source>
</evidence>
<dbReference type="InterPro" id="IPR009367">
    <property type="entry name" value="Elm1-like"/>
</dbReference>
<accession>A0ABT0D9Y8</accession>
<reference evidence="1 2" key="1">
    <citation type="submission" date="2022-04" db="EMBL/GenBank/DDBJ databases">
        <authorList>
            <person name="Grouzdev D.S."/>
            <person name="Pantiukh K.S."/>
            <person name="Krutkina M.S."/>
        </authorList>
    </citation>
    <scope>NUCLEOTIDE SEQUENCE [LARGE SCALE GENOMIC DNA]</scope>
    <source>
        <strain evidence="1 2">6x-1</strain>
    </source>
</reference>
<dbReference type="Proteomes" id="UP001203284">
    <property type="component" value="Unassembled WGS sequence"/>
</dbReference>